<dbReference type="PROSITE" id="PS50011">
    <property type="entry name" value="PROTEIN_KINASE_DOM"/>
    <property type="match status" value="1"/>
</dbReference>
<gene>
    <name evidence="7" type="ORF">EAH_00054260</name>
</gene>
<keyword evidence="5" id="KW-0067">ATP-binding</keyword>
<organism evidence="7 8">
    <name type="scientific">Eimeria acervulina</name>
    <name type="common">Coccidian parasite</name>
    <dbReference type="NCBI Taxonomy" id="5801"/>
    <lineage>
        <taxon>Eukaryota</taxon>
        <taxon>Sar</taxon>
        <taxon>Alveolata</taxon>
        <taxon>Apicomplexa</taxon>
        <taxon>Conoidasida</taxon>
        <taxon>Coccidia</taxon>
        <taxon>Eucoccidiorida</taxon>
        <taxon>Eimeriorina</taxon>
        <taxon>Eimeriidae</taxon>
        <taxon>Eimeria</taxon>
    </lineage>
</organism>
<dbReference type="Proteomes" id="UP000018050">
    <property type="component" value="Unassembled WGS sequence"/>
</dbReference>
<dbReference type="GO" id="GO:0005524">
    <property type="term" value="F:ATP binding"/>
    <property type="evidence" value="ECO:0007669"/>
    <property type="project" value="UniProtKB-KW"/>
</dbReference>
<dbReference type="InterPro" id="IPR011009">
    <property type="entry name" value="Kinase-like_dom_sf"/>
</dbReference>
<dbReference type="Gene3D" id="1.10.510.10">
    <property type="entry name" value="Transferase(Phosphotransferase) domain 1"/>
    <property type="match status" value="1"/>
</dbReference>
<evidence type="ECO:0000256" key="5">
    <source>
        <dbReference type="ARBA" id="ARBA00022840"/>
    </source>
</evidence>
<dbReference type="RefSeq" id="XP_013249409.1">
    <property type="nucleotide sequence ID" value="XM_013393955.1"/>
</dbReference>
<evidence type="ECO:0000313" key="7">
    <source>
        <dbReference type="EMBL" id="CDJ26814.1"/>
    </source>
</evidence>
<evidence type="ECO:0000259" key="6">
    <source>
        <dbReference type="PROSITE" id="PS50011"/>
    </source>
</evidence>
<protein>
    <submittedName>
        <fullName evidence="7">ULK kinase, putative</fullName>
    </submittedName>
</protein>
<dbReference type="InterPro" id="IPR050205">
    <property type="entry name" value="CDPK_Ser/Thr_kinases"/>
</dbReference>
<sequence length="168" mass="18852">VLDLCSGGDLFYEISRFVSFSEYDAVDIIRQMLAAVKYLHANGFVHRDIKAENFMFKRQSQHFPLLMIDFGLATNFSKGDILTAVCGSPRYIAPEVLRRAYTEKCDIWSLGVVVYLMLFGVHPFGGWKGATFEQIASDVINADITFTPRNGGVSPSDKVPLSRLLKDF</sequence>
<dbReference type="PANTHER" id="PTHR24349">
    <property type="entry name" value="SERINE/THREONINE-PROTEIN KINASE"/>
    <property type="match status" value="1"/>
</dbReference>
<reference evidence="7" key="1">
    <citation type="submission" date="2013-10" db="EMBL/GenBank/DDBJ databases">
        <title>Genomic analysis of the causative agents of coccidiosis in chickens.</title>
        <authorList>
            <person name="Reid A.J."/>
            <person name="Blake D."/>
            <person name="Billington K."/>
            <person name="Browne H."/>
            <person name="Dunn M."/>
            <person name="Hung S."/>
            <person name="Kawahara F."/>
            <person name="Miranda-Saavedra D."/>
            <person name="Mourier T."/>
            <person name="Nagra H."/>
            <person name="Otto T.D."/>
            <person name="Rawlings N."/>
            <person name="Sanchez A."/>
            <person name="Sanders M."/>
            <person name="Subramaniam C."/>
            <person name="Tay Y."/>
            <person name="Dear P."/>
            <person name="Doerig C."/>
            <person name="Gruber A."/>
            <person name="Parkinson J."/>
            <person name="Shirley M."/>
            <person name="Wan K.L."/>
            <person name="Berriman M."/>
            <person name="Tomley F."/>
            <person name="Pain A."/>
        </authorList>
    </citation>
    <scope>NUCLEOTIDE SEQUENCE [LARGE SCALE GENOMIC DNA]</scope>
    <source>
        <strain evidence="7">Houghton</strain>
    </source>
</reference>
<dbReference type="InterPro" id="IPR008271">
    <property type="entry name" value="Ser/Thr_kinase_AS"/>
</dbReference>
<dbReference type="PROSITE" id="PS00108">
    <property type="entry name" value="PROTEIN_KINASE_ST"/>
    <property type="match status" value="1"/>
</dbReference>
<feature type="domain" description="Protein kinase" evidence="6">
    <location>
        <begin position="1"/>
        <end position="168"/>
    </location>
</feature>
<dbReference type="SUPFAM" id="SSF56112">
    <property type="entry name" value="Protein kinase-like (PK-like)"/>
    <property type="match status" value="1"/>
</dbReference>
<keyword evidence="2" id="KW-0808">Transferase</keyword>
<dbReference type="InterPro" id="IPR000719">
    <property type="entry name" value="Prot_kinase_dom"/>
</dbReference>
<dbReference type="Pfam" id="PF00069">
    <property type="entry name" value="Pkinase"/>
    <property type="match status" value="1"/>
</dbReference>
<accession>U6JMQ4</accession>
<dbReference type="AlphaFoldDB" id="U6JMQ4"/>
<dbReference type="VEuPathDB" id="ToxoDB:EAH_00054260"/>
<dbReference type="GeneID" id="25273496"/>
<keyword evidence="8" id="KW-1185">Reference proteome</keyword>
<keyword evidence="1" id="KW-0723">Serine/threonine-protein kinase</keyword>
<dbReference type="SMART" id="SM00220">
    <property type="entry name" value="S_TKc"/>
    <property type="match status" value="1"/>
</dbReference>
<evidence type="ECO:0000256" key="3">
    <source>
        <dbReference type="ARBA" id="ARBA00022741"/>
    </source>
</evidence>
<proteinExistence type="predicted"/>
<evidence type="ECO:0000256" key="2">
    <source>
        <dbReference type="ARBA" id="ARBA00022679"/>
    </source>
</evidence>
<keyword evidence="3" id="KW-0547">Nucleotide-binding</keyword>
<keyword evidence="4 7" id="KW-0418">Kinase</keyword>
<evidence type="ECO:0000256" key="1">
    <source>
        <dbReference type="ARBA" id="ARBA00022527"/>
    </source>
</evidence>
<dbReference type="OMA" id="DNDTHEV"/>
<dbReference type="EMBL" id="HG671277">
    <property type="protein sequence ID" value="CDJ26814.1"/>
    <property type="molecule type" value="Genomic_DNA"/>
</dbReference>
<dbReference type="GO" id="GO:0004674">
    <property type="term" value="F:protein serine/threonine kinase activity"/>
    <property type="evidence" value="ECO:0007669"/>
    <property type="project" value="UniProtKB-KW"/>
</dbReference>
<dbReference type="OrthoDB" id="328513at2759"/>
<name>U6JMQ4_EIMAC</name>
<evidence type="ECO:0000313" key="8">
    <source>
        <dbReference type="Proteomes" id="UP000018050"/>
    </source>
</evidence>
<evidence type="ECO:0000256" key="4">
    <source>
        <dbReference type="ARBA" id="ARBA00022777"/>
    </source>
</evidence>
<feature type="non-terminal residue" evidence="7">
    <location>
        <position position="1"/>
    </location>
</feature>
<reference evidence="7" key="2">
    <citation type="submission" date="2013-10" db="EMBL/GenBank/DDBJ databases">
        <authorList>
            <person name="Aslett M."/>
        </authorList>
    </citation>
    <scope>NUCLEOTIDE SEQUENCE [LARGE SCALE GENOMIC DNA]</scope>
    <source>
        <strain evidence="7">Houghton</strain>
    </source>
</reference>